<evidence type="ECO:0000256" key="2">
    <source>
        <dbReference type="SAM" id="Phobius"/>
    </source>
</evidence>
<comment type="caution">
    <text evidence="3">The sequence shown here is derived from an EMBL/GenBank/DDBJ whole genome shotgun (WGS) entry which is preliminary data.</text>
</comment>
<feature type="transmembrane region" description="Helical" evidence="2">
    <location>
        <begin position="29"/>
        <end position="49"/>
    </location>
</feature>
<reference evidence="3 4" key="1">
    <citation type="submission" date="2019-09" db="EMBL/GenBank/DDBJ databases">
        <authorList>
            <person name="Cao W.R."/>
        </authorList>
    </citation>
    <scope>NUCLEOTIDE SEQUENCE [LARGE SCALE GENOMIC DNA]</scope>
    <source>
        <strain evidence="4">a4</strain>
    </source>
</reference>
<proteinExistence type="predicted"/>
<dbReference type="OrthoDB" id="1143019at2"/>
<dbReference type="AlphaFoldDB" id="A0A7J5ACV7"/>
<evidence type="ECO:0000313" key="4">
    <source>
        <dbReference type="Proteomes" id="UP000467305"/>
    </source>
</evidence>
<gene>
    <name evidence="3" type="ORF">F7018_13085</name>
</gene>
<keyword evidence="2" id="KW-0472">Membrane</keyword>
<organism evidence="3 4">
    <name type="scientific">Tenacibaculum aiptasiae</name>
    <dbReference type="NCBI Taxonomy" id="426481"/>
    <lineage>
        <taxon>Bacteria</taxon>
        <taxon>Pseudomonadati</taxon>
        <taxon>Bacteroidota</taxon>
        <taxon>Flavobacteriia</taxon>
        <taxon>Flavobacteriales</taxon>
        <taxon>Flavobacteriaceae</taxon>
        <taxon>Tenacibaculum</taxon>
    </lineage>
</organism>
<evidence type="ECO:0000256" key="1">
    <source>
        <dbReference type="SAM" id="Coils"/>
    </source>
</evidence>
<feature type="transmembrane region" description="Helical" evidence="2">
    <location>
        <begin position="77"/>
        <end position="95"/>
    </location>
</feature>
<feature type="transmembrane region" description="Helical" evidence="2">
    <location>
        <begin position="153"/>
        <end position="175"/>
    </location>
</feature>
<sequence length="284" mass="33086">MNCKNCNEVLDVNDHFCDNCGAKVIKDRITFRFLMVELFAVLGFDSLFFKTLKKTLQAPHEVLNEYMNGVRRRYVNPFAYLAVGAALSLIIYNFFSEDYIRMQGSLNESQVKEIKETANKDLSNIKNLSEKELRRIKAQQQIAKKQIQFMNGWVGFVLNNFNIMTFLFLPFYALMSKLTYPKPYNYGEHIVMNAYIQGTMMFISIITFFLAMLIHPIVFSASFFLTIVYYLYVFHKLFKHNFWRSFLKLLRFILVLVLLVIILSIIGGIIGLIIGKFFPSVIPS</sequence>
<keyword evidence="2" id="KW-1133">Transmembrane helix</keyword>
<name>A0A7J5ACV7_9FLAO</name>
<keyword evidence="4" id="KW-1185">Reference proteome</keyword>
<dbReference type="Proteomes" id="UP000467305">
    <property type="component" value="Unassembled WGS sequence"/>
</dbReference>
<keyword evidence="2" id="KW-0812">Transmembrane</keyword>
<dbReference type="RefSeq" id="WP_150900510.1">
    <property type="nucleotide sequence ID" value="NZ_WAAU01000024.1"/>
</dbReference>
<protein>
    <submittedName>
        <fullName evidence="3">DUF3667 domain-containing protein</fullName>
    </submittedName>
</protein>
<dbReference type="InterPro" id="IPR022134">
    <property type="entry name" value="DUF3667"/>
</dbReference>
<dbReference type="EMBL" id="WAAU01000024">
    <property type="protein sequence ID" value="KAB1155401.1"/>
    <property type="molecule type" value="Genomic_DNA"/>
</dbReference>
<feature type="transmembrane region" description="Helical" evidence="2">
    <location>
        <begin position="201"/>
        <end position="232"/>
    </location>
</feature>
<dbReference type="Pfam" id="PF12412">
    <property type="entry name" value="DUF3667"/>
    <property type="match status" value="1"/>
</dbReference>
<evidence type="ECO:0000313" key="3">
    <source>
        <dbReference type="EMBL" id="KAB1155401.1"/>
    </source>
</evidence>
<keyword evidence="1" id="KW-0175">Coiled coil</keyword>
<feature type="coiled-coil region" evidence="1">
    <location>
        <begin position="111"/>
        <end position="148"/>
    </location>
</feature>
<accession>A0A7J5ACV7</accession>
<feature type="transmembrane region" description="Helical" evidence="2">
    <location>
        <begin position="252"/>
        <end position="274"/>
    </location>
</feature>